<dbReference type="Proteomes" id="UP000680670">
    <property type="component" value="Unassembled WGS sequence"/>
</dbReference>
<comment type="caution">
    <text evidence="1">The sequence shown here is derived from an EMBL/GenBank/DDBJ whole genome shotgun (WGS) entry which is preliminary data.</text>
</comment>
<reference evidence="1 2" key="1">
    <citation type="submission" date="2021-03" db="EMBL/GenBank/DDBJ databases">
        <title>Antimicrobial resistance genes in bacteria isolated from Japanese honey, and their potential for conferring macrolide and lincosamide resistance in the American foulbrood pathogen Paenibacillus larvae.</title>
        <authorList>
            <person name="Okamoto M."/>
            <person name="Kumagai M."/>
            <person name="Kanamori H."/>
            <person name="Takamatsu D."/>
        </authorList>
    </citation>
    <scope>NUCLEOTIDE SEQUENCE [LARGE SCALE GENOMIC DNA]</scope>
    <source>
        <strain evidence="1 2">J6TS1</strain>
    </source>
</reference>
<protein>
    <submittedName>
        <fullName evidence="1">Uncharacterized protein</fullName>
    </submittedName>
</protein>
<organism evidence="1 2">
    <name type="scientific">Siminovitchia terrae</name>
    <name type="common">Bacillus terrae</name>
    <dbReference type="NCBI Taxonomy" id="1914933"/>
    <lineage>
        <taxon>Bacteria</taxon>
        <taxon>Bacillati</taxon>
        <taxon>Bacillota</taxon>
        <taxon>Bacilli</taxon>
        <taxon>Bacillales</taxon>
        <taxon>Bacillaceae</taxon>
        <taxon>Siminovitchia</taxon>
    </lineage>
</organism>
<accession>A0ABQ4L2M2</accession>
<sequence>MIYVKKVIDESIDEGVFLLDPNIGKYKLELQPIFKPTCAKKYCIVLLDKNFTINGFPIPFTHSRKAHIIEDNEQKLRELFRNEFPDHEYDIEFHKPIYIRYTLSVRFRV</sequence>
<dbReference type="EMBL" id="BORJ01000014">
    <property type="protein sequence ID" value="GIN98421.1"/>
    <property type="molecule type" value="Genomic_DNA"/>
</dbReference>
<evidence type="ECO:0000313" key="1">
    <source>
        <dbReference type="EMBL" id="GIN98421.1"/>
    </source>
</evidence>
<proteinExistence type="predicted"/>
<keyword evidence="2" id="KW-1185">Reference proteome</keyword>
<gene>
    <name evidence="1" type="ORF">J6TS1_42910</name>
</gene>
<evidence type="ECO:0000313" key="2">
    <source>
        <dbReference type="Proteomes" id="UP000680670"/>
    </source>
</evidence>
<name>A0ABQ4L2M2_SIMTE</name>